<proteinExistence type="inferred from homology"/>
<feature type="binding site" evidence="5">
    <location>
        <position position="180"/>
    </location>
    <ligand>
        <name>Ca(2+)</name>
        <dbReference type="ChEBI" id="CHEBI:29108"/>
        <label>1</label>
        <note>catalytic</note>
    </ligand>
</feature>
<dbReference type="PANTHER" id="PTHR11799:SF30">
    <property type="entry name" value="SERUM PARAOXONASE_ARYLESTERASE 2"/>
    <property type="match status" value="1"/>
</dbReference>
<dbReference type="InterPro" id="IPR011042">
    <property type="entry name" value="6-blade_b-propeller_TolB-like"/>
</dbReference>
<dbReference type="Proteomes" id="UP000756132">
    <property type="component" value="Chromosome 2"/>
</dbReference>
<dbReference type="PANTHER" id="PTHR11799">
    <property type="entry name" value="PARAOXONASE"/>
    <property type="match status" value="1"/>
</dbReference>
<comment type="PTM">
    <text evidence="6">Glycosylated.</text>
</comment>
<dbReference type="KEGG" id="ffu:CLAFUR5_02817"/>
<evidence type="ECO:0000256" key="4">
    <source>
        <dbReference type="ARBA" id="ARBA00023180"/>
    </source>
</evidence>
<feature type="glycosylation site" description="N-linked (GlcNAc...) asparagine" evidence="6">
    <location>
        <position position="295"/>
    </location>
</feature>
<evidence type="ECO:0000256" key="3">
    <source>
        <dbReference type="ARBA" id="ARBA00023157"/>
    </source>
</evidence>
<organism evidence="7 8">
    <name type="scientific">Passalora fulva</name>
    <name type="common">Tomato leaf mold</name>
    <name type="synonym">Cladosporium fulvum</name>
    <dbReference type="NCBI Taxonomy" id="5499"/>
    <lineage>
        <taxon>Eukaryota</taxon>
        <taxon>Fungi</taxon>
        <taxon>Dikarya</taxon>
        <taxon>Ascomycota</taxon>
        <taxon>Pezizomycotina</taxon>
        <taxon>Dothideomycetes</taxon>
        <taxon>Dothideomycetidae</taxon>
        <taxon>Mycosphaerellales</taxon>
        <taxon>Mycosphaerellaceae</taxon>
        <taxon>Fulvia</taxon>
    </lineage>
</organism>
<dbReference type="GO" id="GO:0046872">
    <property type="term" value="F:metal ion binding"/>
    <property type="evidence" value="ECO:0007669"/>
    <property type="project" value="UniProtKB-KW"/>
</dbReference>
<name>A0A9Q8P501_PASFU</name>
<evidence type="ECO:0000256" key="5">
    <source>
        <dbReference type="PIRSR" id="PIRSR602640-2"/>
    </source>
</evidence>
<evidence type="ECO:0000313" key="7">
    <source>
        <dbReference type="EMBL" id="UJO13394.1"/>
    </source>
</evidence>
<keyword evidence="5" id="KW-0106">Calcium</keyword>
<keyword evidence="4 6" id="KW-0325">Glycoprotein</keyword>
<dbReference type="AlphaFoldDB" id="A0A9Q8P501"/>
<accession>A0A9Q8P501</accession>
<dbReference type="GO" id="GO:0004064">
    <property type="term" value="F:arylesterase activity"/>
    <property type="evidence" value="ECO:0007669"/>
    <property type="project" value="InterPro"/>
</dbReference>
<evidence type="ECO:0000256" key="6">
    <source>
        <dbReference type="PIRSR" id="PIRSR602640-4"/>
    </source>
</evidence>
<dbReference type="OMA" id="NDHYITK"/>
<dbReference type="Gene3D" id="2.120.10.30">
    <property type="entry name" value="TolB, C-terminal domain"/>
    <property type="match status" value="1"/>
</dbReference>
<feature type="binding site" evidence="5">
    <location>
        <position position="243"/>
    </location>
    <ligand>
        <name>Ca(2+)</name>
        <dbReference type="ChEBI" id="CHEBI:29108"/>
        <label>1</label>
        <note>catalytic</note>
    </ligand>
</feature>
<dbReference type="SUPFAM" id="SSF63829">
    <property type="entry name" value="Calcium-dependent phosphotriesterase"/>
    <property type="match status" value="1"/>
</dbReference>
<evidence type="ECO:0000256" key="2">
    <source>
        <dbReference type="ARBA" id="ARBA00022801"/>
    </source>
</evidence>
<dbReference type="InterPro" id="IPR002640">
    <property type="entry name" value="Arylesterase"/>
</dbReference>
<feature type="binding site" evidence="5">
    <location>
        <position position="294"/>
    </location>
    <ligand>
        <name>Ca(2+)</name>
        <dbReference type="ChEBI" id="CHEBI:29108"/>
        <label>1</label>
        <note>catalytic</note>
    </ligand>
</feature>
<dbReference type="GeneID" id="71982695"/>
<reference evidence="7" key="1">
    <citation type="submission" date="2021-12" db="EMBL/GenBank/DDBJ databases">
        <authorList>
            <person name="Zaccaron A."/>
            <person name="Stergiopoulos I."/>
        </authorList>
    </citation>
    <scope>NUCLEOTIDE SEQUENCE</scope>
    <source>
        <strain evidence="7">Race5_Kim</strain>
    </source>
</reference>
<comment type="cofactor">
    <cofactor evidence="5">
        <name>Ca(2+)</name>
        <dbReference type="ChEBI" id="CHEBI:29108"/>
    </cofactor>
    <text evidence="5">Binds 2 calcium ions per subunit.</text>
</comment>
<gene>
    <name evidence="7" type="ORF">CLAFUR5_02817</name>
</gene>
<dbReference type="EMBL" id="CP090164">
    <property type="protein sequence ID" value="UJO13394.1"/>
    <property type="molecule type" value="Genomic_DNA"/>
</dbReference>
<dbReference type="InterPro" id="IPR051288">
    <property type="entry name" value="Serum_paraoxonase/arylesterase"/>
</dbReference>
<keyword evidence="8" id="KW-1185">Reference proteome</keyword>
<protein>
    <submittedName>
        <fullName evidence="7">Uncharacterized protein</fullName>
    </submittedName>
</protein>
<comment type="similarity">
    <text evidence="1">Belongs to the paraoxonase family.</text>
</comment>
<keyword evidence="3" id="KW-1015">Disulfide bond</keyword>
<evidence type="ECO:0000256" key="1">
    <source>
        <dbReference type="ARBA" id="ARBA00008595"/>
    </source>
</evidence>
<evidence type="ECO:0000313" key="8">
    <source>
        <dbReference type="Proteomes" id="UP000756132"/>
    </source>
</evidence>
<dbReference type="RefSeq" id="XP_047757760.1">
    <property type="nucleotide sequence ID" value="XM_047901965.1"/>
</dbReference>
<feature type="binding site" evidence="5">
    <location>
        <position position="295"/>
    </location>
    <ligand>
        <name>Ca(2+)</name>
        <dbReference type="ChEBI" id="CHEBI:29108"/>
        <label>1</label>
        <note>catalytic</note>
    </ligand>
</feature>
<keyword evidence="5" id="KW-0479">Metal-binding</keyword>
<feature type="binding site" evidence="5">
    <location>
        <position position="132"/>
    </location>
    <ligand>
        <name>Ca(2+)</name>
        <dbReference type="ChEBI" id="CHEBI:29108"/>
        <label>1</label>
        <note>catalytic</note>
    </ligand>
</feature>
<sequence>MGSASFVTAPVVLLLSAFLYYRSPLLYTFYYNAPDRLEKVSELGKWEIRFQDLVRNCEDIYLNDQAGWALLSCDPGRDEWNTVMGTFVNHVPPPSTGLYLYKYAEEPQTPPQKLALQRSEADQPDDFHPLGIEYHAESSTLFVANHAHSGSKVELYKLDVDEGTAVLTDTLEDAKLATPNSIAAISSDEFFVTNDHYFKVRDNLPLAKFETYAGLPFGSVAHVKLIDEEAPQITTLARLPFANGITFLNDSSVAVASSTTASIWIYSFIEARFLGGTVPSLMLSKKIPLSFVPDNISTDSNGKLLIAGHPHAPSLEKIAKNNRFCHTAAVDAEKCQLNRLSWVAEWSEETGVKNLYVGDEYGPSSTATRDVSKKIGFVTGLYERGVLVWNE</sequence>
<keyword evidence="2" id="KW-0378">Hydrolase</keyword>
<dbReference type="Pfam" id="PF01731">
    <property type="entry name" value="Arylesterase"/>
    <property type="match status" value="1"/>
</dbReference>
<feature type="binding site" evidence="5">
    <location>
        <position position="59"/>
    </location>
    <ligand>
        <name>Ca(2+)</name>
        <dbReference type="ChEBI" id="CHEBI:29108"/>
        <label>1</label>
        <note>catalytic</note>
    </ligand>
</feature>
<dbReference type="OrthoDB" id="5307922at2759"/>
<reference evidence="7" key="2">
    <citation type="journal article" date="2022" name="Microb. Genom.">
        <title>A chromosome-scale genome assembly of the tomato pathogen Cladosporium fulvum reveals a compartmentalized genome architecture and the presence of a dispensable chromosome.</title>
        <authorList>
            <person name="Zaccaron A.Z."/>
            <person name="Chen L.H."/>
            <person name="Samaras A."/>
            <person name="Stergiopoulos I."/>
        </authorList>
    </citation>
    <scope>NUCLEOTIDE SEQUENCE</scope>
    <source>
        <strain evidence="7">Race5_Kim</strain>
    </source>
</reference>